<dbReference type="AlphaFoldDB" id="A0A3T0KWM4"/>
<gene>
    <name evidence="1" type="ORF">BAOM_4139</name>
</gene>
<evidence type="ECO:0000313" key="1">
    <source>
        <dbReference type="EMBL" id="AZV44746.1"/>
    </source>
</evidence>
<proteinExistence type="predicted"/>
<dbReference type="Proteomes" id="UP000283095">
    <property type="component" value="Chromosome"/>
</dbReference>
<dbReference type="KEGG" id="pasa:BAOM_4139"/>
<protein>
    <submittedName>
        <fullName evidence="1">Uncharacterized protein</fullName>
    </submittedName>
</protein>
<reference evidence="1 2" key="1">
    <citation type="submission" date="2018-01" db="EMBL/GenBank/DDBJ databases">
        <title>Bacillus asahii Genome sequencing and assembly.</title>
        <authorList>
            <person name="Jiang H."/>
            <person name="Feng Y."/>
            <person name="Zhao F."/>
            <person name="Lin X."/>
        </authorList>
    </citation>
    <scope>NUCLEOTIDE SEQUENCE [LARGE SCALE GENOMIC DNA]</scope>
    <source>
        <strain evidence="1 2">OM18</strain>
    </source>
</reference>
<accession>A0A3T0KWM4</accession>
<organism evidence="1 2">
    <name type="scientific">Peribacillus asahii</name>
    <dbReference type="NCBI Taxonomy" id="228899"/>
    <lineage>
        <taxon>Bacteria</taxon>
        <taxon>Bacillati</taxon>
        <taxon>Bacillota</taxon>
        <taxon>Bacilli</taxon>
        <taxon>Bacillales</taxon>
        <taxon>Bacillaceae</taxon>
        <taxon>Peribacillus</taxon>
    </lineage>
</organism>
<evidence type="ECO:0000313" key="2">
    <source>
        <dbReference type="Proteomes" id="UP000283095"/>
    </source>
</evidence>
<name>A0A3T0KWM4_9BACI</name>
<dbReference type="EMBL" id="CP026095">
    <property type="protein sequence ID" value="AZV44746.1"/>
    <property type="molecule type" value="Genomic_DNA"/>
</dbReference>
<sequence length="66" mass="7488">MLVLAHISTNDKAKEVILIFKKSRNKQTPIEAKVSPKVANLEELFESLSHSNDFINYRGTLNSKET</sequence>